<dbReference type="AlphaFoldDB" id="W9GGE4"/>
<organism evidence="1 2">
    <name type="scientific">Intrasporangium chromatireducens Q5-1</name>
    <dbReference type="NCBI Taxonomy" id="584657"/>
    <lineage>
        <taxon>Bacteria</taxon>
        <taxon>Bacillati</taxon>
        <taxon>Actinomycetota</taxon>
        <taxon>Actinomycetes</taxon>
        <taxon>Micrococcales</taxon>
        <taxon>Intrasporangiaceae</taxon>
        <taxon>Intrasporangium</taxon>
    </lineage>
</organism>
<dbReference type="SUPFAM" id="SSF52540">
    <property type="entry name" value="P-loop containing nucleoside triphosphate hydrolases"/>
    <property type="match status" value="1"/>
</dbReference>
<name>W9GGE4_9MICO</name>
<dbReference type="Proteomes" id="UP000019494">
    <property type="component" value="Unassembled WGS sequence"/>
</dbReference>
<keyword evidence="2" id="KW-1185">Reference proteome</keyword>
<evidence type="ECO:0008006" key="3">
    <source>
        <dbReference type="Google" id="ProtNLM"/>
    </source>
</evidence>
<comment type="caution">
    <text evidence="1">The sequence shown here is derived from an EMBL/GenBank/DDBJ whole genome shotgun (WGS) entry which is preliminary data.</text>
</comment>
<dbReference type="Gene3D" id="3.40.50.300">
    <property type="entry name" value="P-loop containing nucleotide triphosphate hydrolases"/>
    <property type="match status" value="1"/>
</dbReference>
<gene>
    <name evidence="1" type="ORF">N864_17170</name>
</gene>
<feature type="non-terminal residue" evidence="1">
    <location>
        <position position="1"/>
    </location>
</feature>
<dbReference type="CDD" id="cd18809">
    <property type="entry name" value="SF1_C_RecD"/>
    <property type="match status" value="1"/>
</dbReference>
<dbReference type="EMBL" id="AWQS01000401">
    <property type="protein sequence ID" value="EWT03903.1"/>
    <property type="molecule type" value="Genomic_DNA"/>
</dbReference>
<evidence type="ECO:0000313" key="1">
    <source>
        <dbReference type="EMBL" id="EWT03903.1"/>
    </source>
</evidence>
<sequence length="389" mass="42008">DTPELLDVRRFRHEWERDASLKLRSGRPSVADEYVRQGRVIGGDRDSVLDALYAAWQADITAGRSSLMIAGDAQTVTDLNTRARSDRVRTGEVTQDGVTLADGTTIGTGDLVATRLNQRDLVTGSDGSAGMGEWVKNGDRWVVTHVTGDGSLRVRSATGTRAVMLPAAYVTEHVELGYATTAHRAQGRTVDTAHAYVTATTTREPLYVMATRGRESNMLYVDTAWDPDHDTAHEDIDPLDPAEVLRGVLARTGADTSATATRAAEEAAAEAPARAAAEGAAILDARREARYLALLKGAGVADDDIEHAKNTDSLRPLIARMHHAERLGLDLQALAIPTRAPGQAADAPGDLHAYEGRLVAQMSQLAALDRSWLEHGRDVERAVDRTIRR</sequence>
<evidence type="ECO:0000313" key="2">
    <source>
        <dbReference type="Proteomes" id="UP000019494"/>
    </source>
</evidence>
<dbReference type="InterPro" id="IPR027417">
    <property type="entry name" value="P-loop_NTPase"/>
</dbReference>
<protein>
    <recommendedName>
        <fullName evidence="3">Conjugal transfer protein</fullName>
    </recommendedName>
</protein>
<proteinExistence type="predicted"/>
<reference evidence="2" key="1">
    <citation type="submission" date="2013-08" db="EMBL/GenBank/DDBJ databases">
        <title>Intrasporangium oryzae NRRL B-24470.</title>
        <authorList>
            <person name="Liu H."/>
            <person name="Wang G."/>
        </authorList>
    </citation>
    <scope>NUCLEOTIDE SEQUENCE [LARGE SCALE GENOMIC DNA]</scope>
    <source>
        <strain evidence="2">Q5-1</strain>
    </source>
</reference>
<dbReference type="Gene3D" id="2.30.30.940">
    <property type="match status" value="1"/>
</dbReference>
<accession>W9GGE4</accession>